<feature type="compositionally biased region" description="Basic and acidic residues" evidence="1">
    <location>
        <begin position="12"/>
        <end position="29"/>
    </location>
</feature>
<evidence type="ECO:0000313" key="3">
    <source>
        <dbReference type="Proteomes" id="UP000011584"/>
    </source>
</evidence>
<sequence>MRHCPFNWLGSAHDRPLKARSSRVTDRTNKPVSVRAAIPQCSPMNAPAVVPASTMARIGK</sequence>
<comment type="caution">
    <text evidence="2">The sequence shown here is derived from an EMBL/GenBank/DDBJ whole genome shotgun (WGS) entry which is preliminary data.</text>
</comment>
<evidence type="ECO:0000256" key="1">
    <source>
        <dbReference type="SAM" id="MobiDB-lite"/>
    </source>
</evidence>
<accession>A0AAV3HXA4</accession>
<protein>
    <submittedName>
        <fullName evidence="2">Urf2 domain protein</fullName>
    </submittedName>
</protein>
<organism evidence="2 3">
    <name type="scientific">Escherichia coli 3.4880</name>
    <dbReference type="NCBI Taxonomy" id="1051347"/>
    <lineage>
        <taxon>Bacteria</taxon>
        <taxon>Pseudomonadati</taxon>
        <taxon>Pseudomonadota</taxon>
        <taxon>Gammaproteobacteria</taxon>
        <taxon>Enterobacterales</taxon>
        <taxon>Enterobacteriaceae</taxon>
        <taxon>Escherichia</taxon>
    </lineage>
</organism>
<dbReference type="Proteomes" id="UP000011584">
    <property type="component" value="Unassembled WGS sequence"/>
</dbReference>
<name>A0AAV3HXA4_ECOLX</name>
<gene>
    <name evidence="2" type="primary">urf2</name>
    <name evidence="2" type="ORF">EC34880_5538</name>
</gene>
<feature type="region of interest" description="Disordered" evidence="1">
    <location>
        <begin position="12"/>
        <end position="31"/>
    </location>
</feature>
<evidence type="ECO:0000313" key="2">
    <source>
        <dbReference type="EMBL" id="ELW25964.1"/>
    </source>
</evidence>
<dbReference type="AlphaFoldDB" id="A0AAV3HXA4"/>
<proteinExistence type="predicted"/>
<reference evidence="2 3" key="1">
    <citation type="submission" date="2012-11" db="EMBL/GenBank/DDBJ databases">
        <title>Genomic anatomy of Escherichia coli O157:H7 outbreaks.</title>
        <authorList>
            <person name="Tracy H.T."/>
            <person name="Eppinger M."/>
            <person name="Daugherty S."/>
            <person name="Agrawal S."/>
            <person name="Galens K."/>
            <person name="Tallon L."/>
            <person name="Shefchek K."/>
            <person name="Parankush S."/>
            <person name="Cebula T.A."/>
            <person name="Feng P."/>
            <person name="Soderlund R."/>
            <person name="Mammel M.K."/>
            <person name="DebRoy C."/>
            <person name="Dudley E.G."/>
            <person name="Tarr P.I."/>
            <person name="Fraser-Liggett C."/>
            <person name="Ravel J."/>
        </authorList>
    </citation>
    <scope>NUCLEOTIDE SEQUENCE [LARGE SCALE GENOMIC DNA]</scope>
    <source>
        <strain evidence="2 3">3.4880</strain>
    </source>
</reference>
<dbReference type="EMBL" id="AOET01000161">
    <property type="protein sequence ID" value="ELW25964.1"/>
    <property type="molecule type" value="Genomic_DNA"/>
</dbReference>